<feature type="region of interest" description="Disordered" evidence="8">
    <location>
        <begin position="1"/>
        <end position="36"/>
    </location>
</feature>
<evidence type="ECO:0000256" key="1">
    <source>
        <dbReference type="ARBA" id="ARBA00004651"/>
    </source>
</evidence>
<keyword evidence="3 7" id="KW-1003">Cell membrane</keyword>
<feature type="transmembrane region" description="Helical" evidence="7">
    <location>
        <begin position="178"/>
        <end position="198"/>
    </location>
</feature>
<dbReference type="Pfam" id="PF03350">
    <property type="entry name" value="UPF0114"/>
    <property type="match status" value="1"/>
</dbReference>
<organism evidence="9 10">
    <name type="scientific">Oecophyllibacter saccharovorans</name>
    <dbReference type="NCBI Taxonomy" id="2558360"/>
    <lineage>
        <taxon>Bacteria</taxon>
        <taxon>Pseudomonadati</taxon>
        <taxon>Pseudomonadota</taxon>
        <taxon>Alphaproteobacteria</taxon>
        <taxon>Acetobacterales</taxon>
        <taxon>Acetobacteraceae</taxon>
        <taxon>Oecophyllibacter</taxon>
    </lineage>
</organism>
<feature type="transmembrane region" description="Helical" evidence="7">
    <location>
        <begin position="57"/>
        <end position="78"/>
    </location>
</feature>
<evidence type="ECO:0000256" key="8">
    <source>
        <dbReference type="SAM" id="MobiDB-lite"/>
    </source>
</evidence>
<evidence type="ECO:0000256" key="5">
    <source>
        <dbReference type="ARBA" id="ARBA00022989"/>
    </source>
</evidence>
<evidence type="ECO:0000313" key="9">
    <source>
        <dbReference type="EMBL" id="TPW34309.1"/>
    </source>
</evidence>
<dbReference type="AlphaFoldDB" id="A0A506ULV2"/>
<comment type="similarity">
    <text evidence="2 7">Belongs to the UPF0114 family.</text>
</comment>
<feature type="transmembrane region" description="Helical" evidence="7">
    <location>
        <begin position="98"/>
        <end position="121"/>
    </location>
</feature>
<dbReference type="PANTHER" id="PTHR38596">
    <property type="entry name" value="UPF0114 PROTEIN YQHA"/>
    <property type="match status" value="1"/>
</dbReference>
<dbReference type="PANTHER" id="PTHR38596:SF1">
    <property type="entry name" value="UPF0114 PROTEIN YQHA"/>
    <property type="match status" value="1"/>
</dbReference>
<dbReference type="EMBL" id="SORZ01000002">
    <property type="protein sequence ID" value="TPW34309.1"/>
    <property type="molecule type" value="Genomic_DNA"/>
</dbReference>
<accession>A0A506ULV2</accession>
<dbReference type="InterPro" id="IPR005134">
    <property type="entry name" value="UPF0114"/>
</dbReference>
<keyword evidence="4 7" id="KW-0812">Transmembrane</keyword>
<keyword evidence="6 7" id="KW-0472">Membrane</keyword>
<dbReference type="InterPro" id="IPR020761">
    <property type="entry name" value="UPF0114_bac"/>
</dbReference>
<dbReference type="Proteomes" id="UP000315037">
    <property type="component" value="Unassembled WGS sequence"/>
</dbReference>
<feature type="region of interest" description="Disordered" evidence="8">
    <location>
        <begin position="229"/>
        <end position="255"/>
    </location>
</feature>
<proteinExistence type="inferred from homology"/>
<dbReference type="GO" id="GO:0005886">
    <property type="term" value="C:plasma membrane"/>
    <property type="evidence" value="ECO:0007669"/>
    <property type="project" value="UniProtKB-SubCell"/>
</dbReference>
<dbReference type="RefSeq" id="WP_165600917.1">
    <property type="nucleotide sequence ID" value="NZ_SORZ01000002.1"/>
</dbReference>
<evidence type="ECO:0000256" key="3">
    <source>
        <dbReference type="ARBA" id="ARBA00022475"/>
    </source>
</evidence>
<sequence length="255" mass="28842">MNKSSHTPSDSRPERQADEAALKAAAAPPDSPRRKSPVSRAKRLEILFERLFFSTRWFVAPIYVGLIGALVIVVGKFLQMLIHLLFGCWSQSFDEVSVQVLDLIDLALLANLVLIVMFAGYENYVSRLDLREHTDFPRWMGHVTFSDIKIKLMASIVAMSAIHLLSDFVRVDELSNRVLAWSLGIHMAFVVSAVLMALMERLAECPGSNAQAQEITALEAVEEGWIAPERAEPRRREGHREESWRQEGWREGEGR</sequence>
<evidence type="ECO:0000256" key="2">
    <source>
        <dbReference type="ARBA" id="ARBA00005774"/>
    </source>
</evidence>
<dbReference type="HAMAP" id="MF_00143">
    <property type="entry name" value="UPF0114"/>
    <property type="match status" value="1"/>
</dbReference>
<comment type="subcellular location">
    <subcellularLocation>
        <location evidence="1 7">Cell membrane</location>
        <topology evidence="1 7">Multi-pass membrane protein</topology>
    </subcellularLocation>
</comment>
<reference evidence="9 10" key="1">
    <citation type="submission" date="2019-03" db="EMBL/GenBank/DDBJ databases">
        <title>The complete genome sequence of Neokomagataea sp. Jb2 NBRC113641.</title>
        <authorList>
            <person name="Chua K.-O."/>
            <person name="Chan K.-G."/>
            <person name="See-Too W.-S."/>
        </authorList>
    </citation>
    <scope>NUCLEOTIDE SEQUENCE [LARGE SCALE GENOMIC DNA]</scope>
    <source>
        <strain evidence="9 10">Jb2</strain>
    </source>
</reference>
<keyword evidence="10" id="KW-1185">Reference proteome</keyword>
<gene>
    <name evidence="9" type="ORF">E3202_07375</name>
</gene>
<comment type="caution">
    <text evidence="9">The sequence shown here is derived from an EMBL/GenBank/DDBJ whole genome shotgun (WGS) entry which is preliminary data.</text>
</comment>
<evidence type="ECO:0000313" key="10">
    <source>
        <dbReference type="Proteomes" id="UP000315037"/>
    </source>
</evidence>
<evidence type="ECO:0000256" key="4">
    <source>
        <dbReference type="ARBA" id="ARBA00022692"/>
    </source>
</evidence>
<name>A0A506ULV2_9PROT</name>
<protein>
    <recommendedName>
        <fullName evidence="7">UPF0114 protein E3202_07375</fullName>
    </recommendedName>
</protein>
<evidence type="ECO:0000256" key="6">
    <source>
        <dbReference type="ARBA" id="ARBA00023136"/>
    </source>
</evidence>
<keyword evidence="5 7" id="KW-1133">Transmembrane helix</keyword>
<evidence type="ECO:0000256" key="7">
    <source>
        <dbReference type="HAMAP-Rule" id="MF_00143"/>
    </source>
</evidence>
<dbReference type="NCBIfam" id="TIGR00645">
    <property type="entry name" value="HI0507"/>
    <property type="match status" value="1"/>
</dbReference>
<feature type="compositionally biased region" description="Basic and acidic residues" evidence="8">
    <location>
        <begin position="9"/>
        <end position="21"/>
    </location>
</feature>